<keyword evidence="6" id="KW-0963">Cytoplasm</keyword>
<dbReference type="STRING" id="1448308.A0A2T2P1L4"/>
<comment type="cofactor">
    <cofactor evidence="6">
        <name>Fe cation</name>
        <dbReference type="ChEBI" id="CHEBI:24875"/>
    </cofactor>
    <text evidence="6">Binds 1 Fe cation per subunit.</text>
</comment>
<dbReference type="Gene3D" id="3.50.50.60">
    <property type="entry name" value="FAD/NAD(P)-binding domain"/>
    <property type="match status" value="1"/>
</dbReference>
<dbReference type="GO" id="GO:0005829">
    <property type="term" value="C:cytosol"/>
    <property type="evidence" value="ECO:0007669"/>
    <property type="project" value="UniProtKB-UniRule"/>
</dbReference>
<reference evidence="7 8" key="1">
    <citation type="journal article" date="2018" name="Front. Microbiol.">
        <title>Genome-Wide Analysis of Corynespora cassiicola Leaf Fall Disease Putative Effectors.</title>
        <authorList>
            <person name="Lopez D."/>
            <person name="Ribeiro S."/>
            <person name="Label P."/>
            <person name="Fumanal B."/>
            <person name="Venisse J.S."/>
            <person name="Kohler A."/>
            <person name="de Oliveira R.R."/>
            <person name="Labutti K."/>
            <person name="Lipzen A."/>
            <person name="Lail K."/>
            <person name="Bauer D."/>
            <person name="Ohm R.A."/>
            <person name="Barry K.W."/>
            <person name="Spatafora J."/>
            <person name="Grigoriev I.V."/>
            <person name="Martin F.M."/>
            <person name="Pujade-Renaud V."/>
        </authorList>
    </citation>
    <scope>NUCLEOTIDE SEQUENCE [LARGE SCALE GENOMIC DNA]</scope>
    <source>
        <strain evidence="7 8">Philippines</strain>
    </source>
</reference>
<evidence type="ECO:0000256" key="6">
    <source>
        <dbReference type="HAMAP-Rule" id="MF_03158"/>
    </source>
</evidence>
<keyword evidence="6" id="KW-0539">Nucleus</keyword>
<evidence type="ECO:0000313" key="7">
    <source>
        <dbReference type="EMBL" id="PSN71248.1"/>
    </source>
</evidence>
<evidence type="ECO:0000256" key="3">
    <source>
        <dbReference type="ARBA" id="ARBA00022977"/>
    </source>
</evidence>
<dbReference type="GO" id="GO:0005506">
    <property type="term" value="F:iron ion binding"/>
    <property type="evidence" value="ECO:0007669"/>
    <property type="project" value="UniProtKB-UniRule"/>
</dbReference>
<dbReference type="GO" id="GO:0160205">
    <property type="term" value="F:cysteine-dependent adenosine diphosphate thiazole synthase activity"/>
    <property type="evidence" value="ECO:0007669"/>
    <property type="project" value="UniProtKB-EC"/>
</dbReference>
<sequence>MSPPAATYDIAATTATVPSNGLNLKKDLGVKAVGNGQSKTLAEMENEWESFTFAPIRESQVSRAMTRRYFADLDHYAESDIVIVGAGSCGLSTAYMLGKKRPDLKIAIVEAGVAPGGGAWLGGQLFSAMVMRKPADAFLNDLGVPYEDEGDFVVVKHAALFTSTLLSRVLAFPNIKLFNATTVEDLITRPAPTAADPSAIRIAGVVTNWTLVSMHHDDQSCMDPNTINAPIVVSTTGHDGPFGAFSVKRLVSMQQLEKLGGMRGLDMRSAEDAIVKGTREVVKGLVVGGMELSEVDGANRMGPTFGAMALSGVKAAEEVLKVVDERLAENRE</sequence>
<comment type="similarity">
    <text evidence="6">Belongs to the THI4 family.</text>
</comment>
<feature type="binding site" evidence="6">
    <location>
        <position position="89"/>
    </location>
    <ligand>
        <name>substrate</name>
    </ligand>
</feature>
<dbReference type="InterPro" id="IPR036188">
    <property type="entry name" value="FAD/NAD-bd_sf"/>
</dbReference>
<dbReference type="PANTHER" id="PTHR43422">
    <property type="entry name" value="THIAMINE THIAZOLE SYNTHASE"/>
    <property type="match status" value="1"/>
</dbReference>
<dbReference type="NCBIfam" id="TIGR00292">
    <property type="entry name" value="sulfide-dependent adenosine diphosphate thiazole synthase"/>
    <property type="match status" value="1"/>
</dbReference>
<dbReference type="GO" id="GO:0005634">
    <property type="term" value="C:nucleus"/>
    <property type="evidence" value="ECO:0007669"/>
    <property type="project" value="UniProtKB-SubCell"/>
</dbReference>
<evidence type="ECO:0000256" key="4">
    <source>
        <dbReference type="ARBA" id="ARBA00023004"/>
    </source>
</evidence>
<keyword evidence="5 6" id="KW-0520">NAD</keyword>
<feature type="binding site" evidence="6">
    <location>
        <position position="118"/>
    </location>
    <ligand>
        <name>substrate</name>
    </ligand>
</feature>
<feature type="binding site" evidence="6">
    <location>
        <begin position="300"/>
        <end position="302"/>
    </location>
    <ligand>
        <name>substrate</name>
    </ligand>
</feature>
<feature type="binding site" evidence="6">
    <location>
        <begin position="110"/>
        <end position="111"/>
    </location>
    <ligand>
        <name>substrate</name>
    </ligand>
</feature>
<dbReference type="OrthoDB" id="410463at2759"/>
<dbReference type="EC" id="2.4.2.60" evidence="6"/>
<evidence type="ECO:0000256" key="2">
    <source>
        <dbReference type="ARBA" id="ARBA00022723"/>
    </source>
</evidence>
<feature type="binding site" evidence="6">
    <location>
        <position position="238"/>
    </location>
    <ligand>
        <name>substrate</name>
    </ligand>
</feature>
<dbReference type="GO" id="GO:0052837">
    <property type="term" value="P:thiazole biosynthetic process"/>
    <property type="evidence" value="ECO:0007669"/>
    <property type="project" value="UniProtKB-UniRule"/>
</dbReference>
<keyword evidence="3 6" id="KW-0784">Thiamine biosynthesis</keyword>
<dbReference type="InterPro" id="IPR027495">
    <property type="entry name" value="Sti35"/>
</dbReference>
<keyword evidence="8" id="KW-1185">Reference proteome</keyword>
<dbReference type="PANTHER" id="PTHR43422:SF3">
    <property type="entry name" value="THIAMINE THIAZOLE SYNTHASE"/>
    <property type="match status" value="1"/>
</dbReference>
<dbReference type="Proteomes" id="UP000240883">
    <property type="component" value="Unassembled WGS sequence"/>
</dbReference>
<comment type="PTM">
    <text evidence="6">During the catalytic reaction, a sulfide is transferred from Cys-221 to a reaction intermediate, generating a dehydroalanine residue.</text>
</comment>
<feature type="binding site" evidence="6">
    <location>
        <position position="290"/>
    </location>
    <ligand>
        <name>substrate</name>
    </ligand>
</feature>
<gene>
    <name evidence="7" type="ORF">BS50DRAFT_278615</name>
</gene>
<keyword evidence="4 6" id="KW-0408">Iron</keyword>
<organism evidence="7 8">
    <name type="scientific">Corynespora cassiicola Philippines</name>
    <dbReference type="NCBI Taxonomy" id="1448308"/>
    <lineage>
        <taxon>Eukaryota</taxon>
        <taxon>Fungi</taxon>
        <taxon>Dikarya</taxon>
        <taxon>Ascomycota</taxon>
        <taxon>Pezizomycotina</taxon>
        <taxon>Dothideomycetes</taxon>
        <taxon>Pleosporomycetidae</taxon>
        <taxon>Pleosporales</taxon>
        <taxon>Corynesporascaceae</taxon>
        <taxon>Corynespora</taxon>
    </lineage>
</organism>
<name>A0A2T2P1L4_CORCC</name>
<proteinExistence type="inferred from homology"/>
<evidence type="ECO:0000256" key="5">
    <source>
        <dbReference type="ARBA" id="ARBA00023027"/>
    </source>
</evidence>
<keyword evidence="1 6" id="KW-0808">Transferase</keyword>
<dbReference type="HAMAP" id="MF_03158">
    <property type="entry name" value="THI4"/>
    <property type="match status" value="1"/>
</dbReference>
<protein>
    <recommendedName>
        <fullName evidence="6">Thiamine thiazole synthase</fullName>
    </recommendedName>
    <alternativeName>
        <fullName evidence="6">Thiazole biosynthetic enzyme</fullName>
        <ecNumber evidence="6">2.4.2.60</ecNumber>
    </alternativeName>
</protein>
<feature type="modified residue" description="2,3-didehydroalanine (Cys)" evidence="6">
    <location>
        <position position="221"/>
    </location>
</feature>
<dbReference type="SUPFAM" id="SSF51905">
    <property type="entry name" value="FAD/NAD(P)-binding domain"/>
    <property type="match status" value="1"/>
</dbReference>
<evidence type="ECO:0000256" key="1">
    <source>
        <dbReference type="ARBA" id="ARBA00022679"/>
    </source>
</evidence>
<comment type="catalytic activity">
    <reaction evidence="6">
        <text>[ADP-thiazole synthase]-L-cysteine + glycine + NAD(+) = [ADP-thiazole synthase]-dehydroalanine + ADP-5-ethyl-4-methylthiazole-2-carboxylate + nicotinamide + 3 H2O + 2 H(+)</text>
        <dbReference type="Rhea" id="RHEA:55708"/>
        <dbReference type="Rhea" id="RHEA-COMP:14264"/>
        <dbReference type="Rhea" id="RHEA-COMP:14265"/>
        <dbReference type="ChEBI" id="CHEBI:15377"/>
        <dbReference type="ChEBI" id="CHEBI:15378"/>
        <dbReference type="ChEBI" id="CHEBI:17154"/>
        <dbReference type="ChEBI" id="CHEBI:29950"/>
        <dbReference type="ChEBI" id="CHEBI:57305"/>
        <dbReference type="ChEBI" id="CHEBI:57540"/>
        <dbReference type="ChEBI" id="CHEBI:90873"/>
        <dbReference type="ChEBI" id="CHEBI:139151"/>
        <dbReference type="EC" id="2.4.2.60"/>
    </reaction>
</comment>
<comment type="subunit">
    <text evidence="6">Homooctamer.</text>
</comment>
<keyword evidence="2 6" id="KW-0479">Metal-binding</keyword>
<comment type="subcellular location">
    <subcellularLocation>
        <location evidence="6">Cytoplasm</location>
    </subcellularLocation>
    <subcellularLocation>
        <location evidence="6">Nucleus</location>
    </subcellularLocation>
</comment>
<feature type="binding site" evidence="6">
    <location>
        <position position="223"/>
    </location>
    <ligand>
        <name>substrate</name>
    </ligand>
</feature>
<accession>A0A2T2P1L4</accession>
<dbReference type="EMBL" id="KZ678131">
    <property type="protein sequence ID" value="PSN71248.1"/>
    <property type="molecule type" value="Genomic_DNA"/>
</dbReference>
<evidence type="ECO:0000313" key="8">
    <source>
        <dbReference type="Proteomes" id="UP000240883"/>
    </source>
</evidence>
<dbReference type="GO" id="GO:0009228">
    <property type="term" value="P:thiamine biosynthetic process"/>
    <property type="evidence" value="ECO:0007669"/>
    <property type="project" value="UniProtKB-UniRule"/>
</dbReference>
<dbReference type="InterPro" id="IPR002922">
    <property type="entry name" value="Thi4_fam"/>
</dbReference>
<dbReference type="AlphaFoldDB" id="A0A2T2P1L4"/>
<comment type="function">
    <text evidence="6">Involved in biosynthesis of the thiamine precursor thiazole. Catalyzes the conversion of NAD and glycine to adenosine diphosphate 5-(2-hydroxyethyl)-4-methylthiazole-2-carboxylic acid (ADT), an adenylated thiazole intermediate. The reaction includes an iron-dependent sulfide transfer from a conserved cysteine residue of the protein to a thiazole intermediate. The enzyme can only undergo a single turnover, which suggests it is a suicide enzyme. May have additional roles in adaptation to various stress conditions and in DNA damage tolerance.</text>
</comment>
<dbReference type="Gene3D" id="6.10.250.2840">
    <property type="match status" value="1"/>
</dbReference>
<dbReference type="Pfam" id="PF01946">
    <property type="entry name" value="Thi4"/>
    <property type="match status" value="1"/>
</dbReference>
<feature type="binding site" evidence="6">
    <location>
        <position position="183"/>
    </location>
    <ligand>
        <name>substrate</name>
    </ligand>
</feature>